<keyword evidence="1" id="KW-0349">Heme</keyword>
<protein>
    <recommendedName>
        <fullName evidence="5">Cytochrome b5 heme-binding domain-containing protein</fullName>
    </recommendedName>
</protein>
<dbReference type="SMART" id="SM01117">
    <property type="entry name" value="Cyt-b5"/>
    <property type="match status" value="1"/>
</dbReference>
<dbReference type="Pfam" id="PF00173">
    <property type="entry name" value="Cyt-b5"/>
    <property type="match status" value="1"/>
</dbReference>
<evidence type="ECO:0000259" key="5">
    <source>
        <dbReference type="PROSITE" id="PS50255"/>
    </source>
</evidence>
<dbReference type="PRINTS" id="PR00363">
    <property type="entry name" value="CYTOCHROMEB5"/>
</dbReference>
<evidence type="ECO:0000256" key="2">
    <source>
        <dbReference type="ARBA" id="ARBA00022723"/>
    </source>
</evidence>
<dbReference type="InterPro" id="IPR001199">
    <property type="entry name" value="Cyt_B5-like_heme/steroid-bd"/>
</dbReference>
<reference evidence="6" key="1">
    <citation type="journal article" date="2020" name="Nature">
        <title>Giant virus diversity and host interactions through global metagenomics.</title>
        <authorList>
            <person name="Schulz F."/>
            <person name="Roux S."/>
            <person name="Paez-Espino D."/>
            <person name="Jungbluth S."/>
            <person name="Walsh D.A."/>
            <person name="Denef V.J."/>
            <person name="McMahon K.D."/>
            <person name="Konstantinidis K.T."/>
            <person name="Eloe-Fadrosh E.A."/>
            <person name="Kyrpides N.C."/>
            <person name="Woyke T."/>
        </authorList>
    </citation>
    <scope>NUCLEOTIDE SEQUENCE</scope>
    <source>
        <strain evidence="6">GVMAG-M-3300020185-33</strain>
    </source>
</reference>
<dbReference type="GO" id="GO:0016020">
    <property type="term" value="C:membrane"/>
    <property type="evidence" value="ECO:0007669"/>
    <property type="project" value="TreeGrafter"/>
</dbReference>
<dbReference type="Gene3D" id="3.10.120.10">
    <property type="entry name" value="Cytochrome b5-like heme/steroid binding domain"/>
    <property type="match status" value="1"/>
</dbReference>
<dbReference type="InterPro" id="IPR050668">
    <property type="entry name" value="Cytochrome_b5"/>
</dbReference>
<feature type="domain" description="Cytochrome b5 heme-binding" evidence="5">
    <location>
        <begin position="1"/>
        <end position="75"/>
    </location>
</feature>
<dbReference type="InterPro" id="IPR036400">
    <property type="entry name" value="Cyt_B5-like_heme/steroid_sf"/>
</dbReference>
<keyword evidence="2" id="KW-0479">Metal-binding</keyword>
<dbReference type="GO" id="GO:0020037">
    <property type="term" value="F:heme binding"/>
    <property type="evidence" value="ECO:0007669"/>
    <property type="project" value="InterPro"/>
</dbReference>
<accession>A0A6C0C379</accession>
<dbReference type="PANTHER" id="PTHR19359">
    <property type="entry name" value="CYTOCHROME B5"/>
    <property type="match status" value="1"/>
</dbReference>
<dbReference type="PROSITE" id="PS00191">
    <property type="entry name" value="CYTOCHROME_B5_1"/>
    <property type="match status" value="1"/>
</dbReference>
<evidence type="ECO:0000313" key="6">
    <source>
        <dbReference type="EMBL" id="QHS99155.1"/>
    </source>
</evidence>
<dbReference type="FunFam" id="3.10.120.10:FF:000007">
    <property type="entry name" value="Sulfite oxidase, mitochondrial"/>
    <property type="match status" value="1"/>
</dbReference>
<dbReference type="GO" id="GO:0046872">
    <property type="term" value="F:metal ion binding"/>
    <property type="evidence" value="ECO:0007669"/>
    <property type="project" value="UniProtKB-KW"/>
</dbReference>
<evidence type="ECO:0000256" key="4">
    <source>
        <dbReference type="ARBA" id="ARBA00038168"/>
    </source>
</evidence>
<dbReference type="InterPro" id="IPR018506">
    <property type="entry name" value="Cyt_B5_heme-BS"/>
</dbReference>
<keyword evidence="3" id="KW-0408">Iron</keyword>
<organism evidence="6">
    <name type="scientific">viral metagenome</name>
    <dbReference type="NCBI Taxonomy" id="1070528"/>
    <lineage>
        <taxon>unclassified sequences</taxon>
        <taxon>metagenomes</taxon>
        <taxon>organismal metagenomes</taxon>
    </lineage>
</organism>
<name>A0A6C0C379_9ZZZZ</name>
<dbReference type="PROSITE" id="PS50255">
    <property type="entry name" value="CYTOCHROME_B5_2"/>
    <property type="match status" value="1"/>
</dbReference>
<sequence>MTFYTLEEVGQHNTKDSCWVVVNNTVYDATNFIQHHPGGKFAILSKAGMEVSKQFKWHSNHAKQLWKLYKIGEISNPTKICCY</sequence>
<dbReference type="EMBL" id="MN739335">
    <property type="protein sequence ID" value="QHS99155.1"/>
    <property type="molecule type" value="Genomic_DNA"/>
</dbReference>
<evidence type="ECO:0000256" key="3">
    <source>
        <dbReference type="ARBA" id="ARBA00023004"/>
    </source>
</evidence>
<dbReference type="SUPFAM" id="SSF55856">
    <property type="entry name" value="Cytochrome b5-like heme/steroid binding domain"/>
    <property type="match status" value="1"/>
</dbReference>
<comment type="similarity">
    <text evidence="4">Belongs to the cytochrome b5 family.</text>
</comment>
<proteinExistence type="inferred from homology"/>
<dbReference type="AlphaFoldDB" id="A0A6C0C379"/>
<evidence type="ECO:0000256" key="1">
    <source>
        <dbReference type="ARBA" id="ARBA00022617"/>
    </source>
</evidence>
<dbReference type="PANTHER" id="PTHR19359:SF146">
    <property type="entry name" value="B5, PUTATIVE-RELATED"/>
    <property type="match status" value="1"/>
</dbReference>